<keyword evidence="2" id="KW-1185">Reference proteome</keyword>
<accession>A0A8X6HD88</accession>
<dbReference type="AlphaFoldDB" id="A0A8X6HD88"/>
<dbReference type="Proteomes" id="UP000887116">
    <property type="component" value="Unassembled WGS sequence"/>
</dbReference>
<name>A0A8X6HD88_TRICU</name>
<proteinExistence type="predicted"/>
<organism evidence="1 2">
    <name type="scientific">Trichonephila clavata</name>
    <name type="common">Joro spider</name>
    <name type="synonym">Nephila clavata</name>
    <dbReference type="NCBI Taxonomy" id="2740835"/>
    <lineage>
        <taxon>Eukaryota</taxon>
        <taxon>Metazoa</taxon>
        <taxon>Ecdysozoa</taxon>
        <taxon>Arthropoda</taxon>
        <taxon>Chelicerata</taxon>
        <taxon>Arachnida</taxon>
        <taxon>Araneae</taxon>
        <taxon>Araneomorphae</taxon>
        <taxon>Entelegynae</taxon>
        <taxon>Araneoidea</taxon>
        <taxon>Nephilidae</taxon>
        <taxon>Trichonephila</taxon>
    </lineage>
</organism>
<reference evidence="1" key="1">
    <citation type="submission" date="2020-07" db="EMBL/GenBank/DDBJ databases">
        <title>Multicomponent nature underlies the extraordinary mechanical properties of spider dragline silk.</title>
        <authorList>
            <person name="Kono N."/>
            <person name="Nakamura H."/>
            <person name="Mori M."/>
            <person name="Yoshida Y."/>
            <person name="Ohtoshi R."/>
            <person name="Malay A.D."/>
            <person name="Moran D.A.P."/>
            <person name="Tomita M."/>
            <person name="Numata K."/>
            <person name="Arakawa K."/>
        </authorList>
    </citation>
    <scope>NUCLEOTIDE SEQUENCE</scope>
</reference>
<evidence type="ECO:0000313" key="1">
    <source>
        <dbReference type="EMBL" id="GFR19865.1"/>
    </source>
</evidence>
<protein>
    <submittedName>
        <fullName evidence="1">Uncharacterized protein</fullName>
    </submittedName>
</protein>
<evidence type="ECO:0000313" key="2">
    <source>
        <dbReference type="Proteomes" id="UP000887116"/>
    </source>
</evidence>
<sequence>MKAIRPITIFNFTDKSDVKGALLNSRRANKNWQPLVYQPKHVTASLLTLTSHGESAQSITEFRLSSVKSISASETLARLKTEVVPIRVVGTFSLSLQLGQRV</sequence>
<gene>
    <name evidence="1" type="ORF">TNCT_348911</name>
</gene>
<dbReference type="EMBL" id="BMAO01017990">
    <property type="protein sequence ID" value="GFR19865.1"/>
    <property type="molecule type" value="Genomic_DNA"/>
</dbReference>
<comment type="caution">
    <text evidence="1">The sequence shown here is derived from an EMBL/GenBank/DDBJ whole genome shotgun (WGS) entry which is preliminary data.</text>
</comment>